<name>A0A8H5XES1_9HYPO</name>
<organism evidence="3 4">
    <name type="scientific">Fusarium denticulatum</name>
    <dbReference type="NCBI Taxonomy" id="48507"/>
    <lineage>
        <taxon>Eukaryota</taxon>
        <taxon>Fungi</taxon>
        <taxon>Dikarya</taxon>
        <taxon>Ascomycota</taxon>
        <taxon>Pezizomycotina</taxon>
        <taxon>Sordariomycetes</taxon>
        <taxon>Hypocreomycetidae</taxon>
        <taxon>Hypocreales</taxon>
        <taxon>Nectriaceae</taxon>
        <taxon>Fusarium</taxon>
        <taxon>Fusarium fujikuroi species complex</taxon>
    </lineage>
</organism>
<proteinExistence type="predicted"/>
<protein>
    <submittedName>
        <fullName evidence="3">Heterokaryon incompatibility protein het-E-1</fullName>
    </submittedName>
</protein>
<dbReference type="PANTHER" id="PTHR10039:SF15">
    <property type="entry name" value="NACHT DOMAIN-CONTAINING PROTEIN"/>
    <property type="match status" value="1"/>
</dbReference>
<dbReference type="PANTHER" id="PTHR10039">
    <property type="entry name" value="AMELOGENIN"/>
    <property type="match status" value="1"/>
</dbReference>
<evidence type="ECO:0000259" key="2">
    <source>
        <dbReference type="Pfam" id="PF24883"/>
    </source>
</evidence>
<comment type="caution">
    <text evidence="3">The sequence shown here is derived from an EMBL/GenBank/DDBJ whole genome shotgun (WGS) entry which is preliminary data.</text>
</comment>
<sequence>MPKGIKFSKILATRGEYETNDSLRHGLTGLWLTQGPEFDYWYSTPASRLWCSGIPSAGKSVLSAVVKECLQRNAHDAHKETAYFFCTYSHERSQHLILHRICACFTRVYIILDGIDECDNRVEANVKCLAELALSKGDDVIIMALFSRDESIIRTRLEKDFSHVEIEAHTEDLQLYVASELNERIASKRLRLRDPNLKDLIMTRLVGEAKGIARREALGKLPPSLYATSDRILLRIDGCYYAVKRIAKGALLILATSFSSLCFEEICEAISLEDGATILEDDEIVE</sequence>
<dbReference type="AlphaFoldDB" id="A0A8H5XES1"/>
<evidence type="ECO:0000313" key="4">
    <source>
        <dbReference type="Proteomes" id="UP000562682"/>
    </source>
</evidence>
<keyword evidence="1" id="KW-0677">Repeat</keyword>
<dbReference type="EMBL" id="JAAOAK010000068">
    <property type="protein sequence ID" value="KAF5692209.1"/>
    <property type="molecule type" value="Genomic_DNA"/>
</dbReference>
<accession>A0A8H5XES1</accession>
<dbReference type="Pfam" id="PF24883">
    <property type="entry name" value="NPHP3_N"/>
    <property type="match status" value="1"/>
</dbReference>
<evidence type="ECO:0000256" key="1">
    <source>
        <dbReference type="ARBA" id="ARBA00022737"/>
    </source>
</evidence>
<keyword evidence="4" id="KW-1185">Reference proteome</keyword>
<evidence type="ECO:0000313" key="3">
    <source>
        <dbReference type="EMBL" id="KAF5692209.1"/>
    </source>
</evidence>
<feature type="domain" description="Nephrocystin 3-like N-terminal" evidence="2">
    <location>
        <begin position="28"/>
        <end position="96"/>
    </location>
</feature>
<dbReference type="InterPro" id="IPR056884">
    <property type="entry name" value="NPHP3-like_N"/>
</dbReference>
<gene>
    <name evidence="3" type="ORF">FDENT_2980</name>
</gene>
<reference evidence="3 4" key="1">
    <citation type="submission" date="2020-05" db="EMBL/GenBank/DDBJ databases">
        <title>Identification and distribution of gene clusters putatively required for synthesis of sphingolipid metabolism inhibitors in phylogenetically diverse species of the filamentous fungus Fusarium.</title>
        <authorList>
            <person name="Kim H.-S."/>
            <person name="Busman M."/>
            <person name="Brown D.W."/>
            <person name="Divon H."/>
            <person name="Uhlig S."/>
            <person name="Proctor R.H."/>
        </authorList>
    </citation>
    <scope>NUCLEOTIDE SEQUENCE [LARGE SCALE GENOMIC DNA]</scope>
    <source>
        <strain evidence="3 4">NRRL 25311</strain>
    </source>
</reference>
<dbReference type="Proteomes" id="UP000562682">
    <property type="component" value="Unassembled WGS sequence"/>
</dbReference>